<organism evidence="1 2">
    <name type="scientific">Acetobacter pomorum DM001</name>
    <dbReference type="NCBI Taxonomy" id="945681"/>
    <lineage>
        <taxon>Bacteria</taxon>
        <taxon>Pseudomonadati</taxon>
        <taxon>Pseudomonadota</taxon>
        <taxon>Alphaproteobacteria</taxon>
        <taxon>Acetobacterales</taxon>
        <taxon>Acetobacteraceae</taxon>
        <taxon>Acetobacter</taxon>
    </lineage>
</organism>
<dbReference type="Proteomes" id="UP000018454">
    <property type="component" value="Unassembled WGS sequence"/>
</dbReference>
<reference evidence="1 2" key="1">
    <citation type="journal article" date="2011" name="Science">
        <title>Drosophila microbiome modulates host developmental and metabolic homeostasis via insulin signaling.</title>
        <authorList>
            <person name="Shin S.C."/>
            <person name="Kim S.H."/>
            <person name="You H."/>
            <person name="Kim B."/>
            <person name="Kim A.C."/>
            <person name="Lee K.A."/>
            <person name="Yoon J.H."/>
            <person name="Ryu J.H."/>
            <person name="Lee W.J."/>
        </authorList>
    </citation>
    <scope>NUCLEOTIDE SEQUENCE [LARGE SCALE GENOMIC DNA]</scope>
    <source>
        <strain evidence="1 2">DM001</strain>
    </source>
</reference>
<proteinExistence type="predicted"/>
<gene>
    <name evidence="1" type="ORF">APO_1356</name>
</gene>
<protein>
    <submittedName>
        <fullName evidence="1">Uncharacterized protein</fullName>
    </submittedName>
</protein>
<dbReference type="AlphaFoldDB" id="F1YU56"/>
<accession>F1YU56</accession>
<dbReference type="EMBL" id="AEUP01000026">
    <property type="protein sequence ID" value="EGE47723.1"/>
    <property type="molecule type" value="Genomic_DNA"/>
</dbReference>
<sequence length="94" mass="10619">MNKYRTEKAEEDLMSLSEHIVFQPFVWRGTKLEGGSAILCRNLEDAHRRIEKVRAGVLSVAGALVVRMQVDEEAGDYGEPEFLERIGSVPEIDE</sequence>
<comment type="caution">
    <text evidence="1">The sequence shown here is derived from an EMBL/GenBank/DDBJ whole genome shotgun (WGS) entry which is preliminary data.</text>
</comment>
<evidence type="ECO:0000313" key="2">
    <source>
        <dbReference type="Proteomes" id="UP000018454"/>
    </source>
</evidence>
<evidence type="ECO:0000313" key="1">
    <source>
        <dbReference type="EMBL" id="EGE47723.1"/>
    </source>
</evidence>
<name>F1YU56_9PROT</name>